<dbReference type="NCBIfam" id="NF041200">
    <property type="entry name" value="mob_BfmA_Nterm"/>
    <property type="match status" value="1"/>
</dbReference>
<dbReference type="AlphaFoldDB" id="A0A9X4IME8"/>
<evidence type="ECO:0000256" key="1">
    <source>
        <dbReference type="SAM" id="Coils"/>
    </source>
</evidence>
<dbReference type="RefSeq" id="WP_274640711.1">
    <property type="nucleotide sequence ID" value="NZ_JAIWJY010000009.1"/>
</dbReference>
<dbReference type="Proteomes" id="UP001149303">
    <property type="component" value="Unassembled WGS sequence"/>
</dbReference>
<comment type="caution">
    <text evidence="2">The sequence shown here is derived from an EMBL/GenBank/DDBJ whole genome shotgun (WGS) entry which is preliminary data.</text>
</comment>
<proteinExistence type="predicted"/>
<sequence>MEDHYQKYRFSAISIKKEIAVRFRKFSREISQSHTETLEDMLNFFEWNSLSPKDNLGVKSDGTKKRINALIAIVRNIEKQQTLPTKAMLDILFQEISQMENDEERELEEDFDFEMPEAFTRDKELEHYRNRYEEMQQQLSRYKNLVMELLEQLTYVKGTFGKGHYRLDMDKKEFENFKKGLNNVHHHHRAKN</sequence>
<feature type="coiled-coil region" evidence="1">
    <location>
        <begin position="89"/>
        <end position="152"/>
    </location>
</feature>
<protein>
    <submittedName>
        <fullName evidence="2">Uncharacterized protein</fullName>
    </submittedName>
</protein>
<dbReference type="EMBL" id="JAIWJY010000009">
    <property type="protein sequence ID" value="MDE1207654.1"/>
    <property type="molecule type" value="Genomic_DNA"/>
</dbReference>
<evidence type="ECO:0000313" key="3">
    <source>
        <dbReference type="Proteomes" id="UP001149303"/>
    </source>
</evidence>
<name>A0A9X4IME8_9FLAO</name>
<organism evidence="2 3">
    <name type="scientific">Tenacibaculum larymnensis</name>
    <dbReference type="NCBI Taxonomy" id="2878201"/>
    <lineage>
        <taxon>Bacteria</taxon>
        <taxon>Pseudomonadati</taxon>
        <taxon>Bacteroidota</taxon>
        <taxon>Flavobacteriia</taxon>
        <taxon>Flavobacteriales</taxon>
        <taxon>Flavobacteriaceae</taxon>
        <taxon>Tenacibaculum</taxon>
    </lineage>
</organism>
<keyword evidence="3" id="KW-1185">Reference proteome</keyword>
<dbReference type="InterPro" id="IPR048012">
    <property type="entry name" value="BfmA-like_N"/>
</dbReference>
<gene>
    <name evidence="2" type="ORF">LCI24_12695</name>
</gene>
<keyword evidence="1" id="KW-0175">Coiled coil</keyword>
<evidence type="ECO:0000313" key="2">
    <source>
        <dbReference type="EMBL" id="MDE1207654.1"/>
    </source>
</evidence>
<reference evidence="2" key="1">
    <citation type="submission" date="2021-09" db="EMBL/GenBank/DDBJ databases">
        <authorList>
            <person name="Smyrli M."/>
        </authorList>
    </citation>
    <scope>NUCLEOTIDE SEQUENCE</scope>
    <source>
        <strain evidence="2">LAR25</strain>
    </source>
</reference>
<accession>A0A9X4IME8</accession>